<dbReference type="EMBL" id="DTPI01000028">
    <property type="protein sequence ID" value="HGE66333.1"/>
    <property type="molecule type" value="Genomic_DNA"/>
</dbReference>
<evidence type="ECO:0000313" key="3">
    <source>
        <dbReference type="EMBL" id="HHF48083.1"/>
    </source>
</evidence>
<dbReference type="EMBL" id="DTAK01000015">
    <property type="protein sequence ID" value="HGU59152.1"/>
    <property type="molecule type" value="Genomic_DNA"/>
</dbReference>
<dbReference type="InterPro" id="IPR053833">
    <property type="entry name" value="SAMP2"/>
</dbReference>
<evidence type="ECO:0000313" key="1">
    <source>
        <dbReference type="EMBL" id="HGE66333.1"/>
    </source>
</evidence>
<reference evidence="1" key="1">
    <citation type="journal article" date="2020" name="mSystems">
        <title>Genome- and Community-Level Interaction Insights into Carbon Utilization and Element Cycling Functions of Hydrothermarchaeota in Hydrothermal Sediment.</title>
        <authorList>
            <person name="Zhou Z."/>
            <person name="Liu Y."/>
            <person name="Xu W."/>
            <person name="Pan J."/>
            <person name="Luo Z.H."/>
            <person name="Li M."/>
        </authorList>
    </citation>
    <scope>NUCLEOTIDE SEQUENCE [LARGE SCALE GENOMIC DNA]</scope>
    <source>
        <strain evidence="3">SpSt-10</strain>
        <strain evidence="2">SpSt-62</strain>
        <strain evidence="1">SpSt-97</strain>
    </source>
</reference>
<dbReference type="Gene3D" id="3.10.20.30">
    <property type="match status" value="1"/>
</dbReference>
<evidence type="ECO:0000313" key="2">
    <source>
        <dbReference type="EMBL" id="HGU59152.1"/>
    </source>
</evidence>
<gene>
    <name evidence="3" type="ORF">ENL48_02495</name>
    <name evidence="2" type="ORF">ENT89_02995</name>
    <name evidence="1" type="ORF">ENX77_04310</name>
</gene>
<accession>A0A7C3UKJ6</accession>
<sequence length="79" mass="9000">MRSQEKSYQKKIKIKFTFLGGFEFKEKEVEVEEGKKYSEILEDLGINPETVVLVKEKPIPIDEIATEGEVKVLRVISGG</sequence>
<dbReference type="EMBL" id="DRUC01000042">
    <property type="protein sequence ID" value="HHF48083.1"/>
    <property type="molecule type" value="Genomic_DNA"/>
</dbReference>
<dbReference type="Pfam" id="PF21965">
    <property type="entry name" value="SAMP2"/>
    <property type="match status" value="1"/>
</dbReference>
<evidence type="ECO:0008006" key="4">
    <source>
        <dbReference type="Google" id="ProtNLM"/>
    </source>
</evidence>
<comment type="caution">
    <text evidence="1">The sequence shown here is derived from an EMBL/GenBank/DDBJ whole genome shotgun (WGS) entry which is preliminary data.</text>
</comment>
<name>A0A7C3UKJ6_9EURY</name>
<organism evidence="1">
    <name type="scientific">Geoglobus ahangari</name>
    <dbReference type="NCBI Taxonomy" id="113653"/>
    <lineage>
        <taxon>Archaea</taxon>
        <taxon>Methanobacteriati</taxon>
        <taxon>Methanobacteriota</taxon>
        <taxon>Archaeoglobi</taxon>
        <taxon>Archaeoglobales</taxon>
        <taxon>Archaeoglobaceae</taxon>
        <taxon>Geoglobus</taxon>
    </lineage>
</organism>
<proteinExistence type="predicted"/>
<dbReference type="AlphaFoldDB" id="A0A7C3UKJ6"/>
<protein>
    <recommendedName>
        <fullName evidence="4">MoaD/ThiS family protein</fullName>
    </recommendedName>
</protein>
<dbReference type="InterPro" id="IPR012675">
    <property type="entry name" value="Beta-grasp_dom_sf"/>
</dbReference>